<protein>
    <recommendedName>
        <fullName evidence="2">endo-polygalacturonase</fullName>
        <ecNumber evidence="2">3.2.1.15</ecNumber>
    </recommendedName>
</protein>
<dbReference type="InParanoid" id="A0A1D2VK30"/>
<dbReference type="Pfam" id="PF00295">
    <property type="entry name" value="Glyco_hydro_28"/>
    <property type="match status" value="1"/>
</dbReference>
<dbReference type="PANTHER" id="PTHR31884:SF1">
    <property type="entry name" value="POLYGALACTURONASE"/>
    <property type="match status" value="1"/>
</dbReference>
<keyword evidence="3 12" id="KW-0732">Signal</keyword>
<reference evidence="14" key="1">
    <citation type="submission" date="2016-05" db="EMBL/GenBank/DDBJ databases">
        <title>Comparative genomics of biotechnologically important yeasts.</title>
        <authorList>
            <consortium name="DOE Joint Genome Institute"/>
            <person name="Riley R."/>
            <person name="Haridas S."/>
            <person name="Wolfe K.H."/>
            <person name="Lopes M.R."/>
            <person name="Hittinger C.T."/>
            <person name="Goker M."/>
            <person name="Salamov A."/>
            <person name="Wisecaver J."/>
            <person name="Long T.M."/>
            <person name="Aerts A.L."/>
            <person name="Barry K."/>
            <person name="Choi C."/>
            <person name="Clum A."/>
            <person name="Coughlan A.Y."/>
            <person name="Deshpande S."/>
            <person name="Douglass A.P."/>
            <person name="Hanson S.J."/>
            <person name="Klenk H.-P."/>
            <person name="Labutti K."/>
            <person name="Lapidus A."/>
            <person name="Lindquist E."/>
            <person name="Lipzen A."/>
            <person name="Meier-Kolthoff J.P."/>
            <person name="Ohm R.A."/>
            <person name="Otillar R.P."/>
            <person name="Pangilinan J."/>
            <person name="Peng Y."/>
            <person name="Rokas A."/>
            <person name="Rosa C.A."/>
            <person name="Scheuner C."/>
            <person name="Sibirny A.A."/>
            <person name="Slot J.C."/>
            <person name="Stielow J.B."/>
            <person name="Sun H."/>
            <person name="Kurtzman C.P."/>
            <person name="Blackwell M."/>
            <person name="Grigoriev I.V."/>
            <person name="Jeffries T.W."/>
        </authorList>
    </citation>
    <scope>NUCLEOTIDE SEQUENCE [LARGE SCALE GENOMIC DNA]</scope>
    <source>
        <strain evidence="14">DSM 1968</strain>
    </source>
</reference>
<feature type="chain" id="PRO_5008910503" description="endo-polygalacturonase" evidence="12">
    <location>
        <begin position="20"/>
        <end position="370"/>
    </location>
</feature>
<dbReference type="GeneID" id="30964087"/>
<dbReference type="Gene3D" id="2.160.20.10">
    <property type="entry name" value="Single-stranded right-handed beta-helix, Pectin lyase-like"/>
    <property type="match status" value="1"/>
</dbReference>
<keyword evidence="6" id="KW-1015">Disulfide bond</keyword>
<evidence type="ECO:0000256" key="3">
    <source>
        <dbReference type="ARBA" id="ARBA00022729"/>
    </source>
</evidence>
<comment type="similarity">
    <text evidence="1 11">Belongs to the glycosyl hydrolase 28 family.</text>
</comment>
<dbReference type="FunCoup" id="A0A1D2VK30">
    <property type="interactions" value="133"/>
</dbReference>
<dbReference type="AlphaFoldDB" id="A0A1D2VK30"/>
<evidence type="ECO:0000256" key="7">
    <source>
        <dbReference type="ARBA" id="ARBA00023295"/>
    </source>
</evidence>
<dbReference type="EC" id="3.2.1.15" evidence="2"/>
<evidence type="ECO:0000256" key="8">
    <source>
        <dbReference type="ARBA" id="ARBA00023316"/>
    </source>
</evidence>
<dbReference type="GO" id="GO:0004650">
    <property type="term" value="F:polygalacturonase activity"/>
    <property type="evidence" value="ECO:0007669"/>
    <property type="project" value="UniProtKB-EC"/>
</dbReference>
<keyword evidence="14" id="KW-1185">Reference proteome</keyword>
<evidence type="ECO:0000256" key="12">
    <source>
        <dbReference type="SAM" id="SignalP"/>
    </source>
</evidence>
<dbReference type="OrthoDB" id="1546079at2759"/>
<evidence type="ECO:0000256" key="5">
    <source>
        <dbReference type="ARBA" id="ARBA00022801"/>
    </source>
</evidence>
<evidence type="ECO:0000256" key="9">
    <source>
        <dbReference type="ARBA" id="ARBA00034074"/>
    </source>
</evidence>
<dbReference type="InterPro" id="IPR000743">
    <property type="entry name" value="Glyco_hydro_28"/>
</dbReference>
<gene>
    <name evidence="13" type="ORF">ASCRUDRAFT_33679</name>
</gene>
<dbReference type="InterPro" id="IPR006626">
    <property type="entry name" value="PbH1"/>
</dbReference>
<comment type="catalytic activity">
    <reaction evidence="9">
        <text>(1,4-alpha-D-galacturonosyl)n+m + H2O = (1,4-alpha-D-galacturonosyl)n + (1,4-alpha-D-galacturonosyl)m.</text>
        <dbReference type="EC" id="3.2.1.15"/>
    </reaction>
</comment>
<evidence type="ECO:0000256" key="6">
    <source>
        <dbReference type="ARBA" id="ARBA00023157"/>
    </source>
</evidence>
<feature type="active site" evidence="10">
    <location>
        <position position="230"/>
    </location>
</feature>
<dbReference type="GO" id="GO:0005576">
    <property type="term" value="C:extracellular region"/>
    <property type="evidence" value="ECO:0007669"/>
    <property type="project" value="EnsemblFungi"/>
</dbReference>
<evidence type="ECO:0000256" key="1">
    <source>
        <dbReference type="ARBA" id="ARBA00008834"/>
    </source>
</evidence>
<dbReference type="STRING" id="1344418.A0A1D2VK30"/>
<sequence>MKLLASLSILLAILSNVSSRPLEAPKLSKRDDCIINTSSFGSISSIQKNCKTIVVENLTVPKGKTLDLSSLKEGSTVTFKGKTTFEYKEWKGPLIKISGKKIKVTGKSGHVIDGDGSRWWDGKGGNGGKTKPKFFAAHKMIDSTIEGLNIKNTPVHCFSINNVQNLVISGIVLDIKDGDSNGGHNTDAFDVGSSTGVTIKDSTIYNQDDCLAVNSGNDITFTNNYCSGGHGISIGSVGGRSNNVVDGVSVSDCQIVDSDNGVRIKTVYGATGKVNNVKYENITLKDIIKYGIVIQGDYENGSPTGTPTGGVPITNLTIKNVTGNVKSTGQNIYILVKNASKWTWSNVNVTGASKIKKQCTGIPSGSGASC</sequence>
<evidence type="ECO:0000256" key="2">
    <source>
        <dbReference type="ARBA" id="ARBA00012736"/>
    </source>
</evidence>
<dbReference type="RefSeq" id="XP_020048267.1">
    <property type="nucleotide sequence ID" value="XM_020190451.1"/>
</dbReference>
<accession>A0A1D2VK30</accession>
<dbReference type="GO" id="GO:0045490">
    <property type="term" value="P:pectin catabolic process"/>
    <property type="evidence" value="ECO:0007669"/>
    <property type="project" value="EnsemblFungi"/>
</dbReference>
<dbReference type="Proteomes" id="UP000095038">
    <property type="component" value="Unassembled WGS sequence"/>
</dbReference>
<keyword evidence="7 11" id="KW-0326">Glycosidase</keyword>
<dbReference type="SUPFAM" id="SSF51126">
    <property type="entry name" value="Pectin lyase-like"/>
    <property type="match status" value="1"/>
</dbReference>
<keyword evidence="4" id="KW-0677">Repeat</keyword>
<dbReference type="GO" id="GO:0071555">
    <property type="term" value="P:cell wall organization"/>
    <property type="evidence" value="ECO:0007669"/>
    <property type="project" value="UniProtKB-KW"/>
</dbReference>
<dbReference type="SMART" id="SM00710">
    <property type="entry name" value="PbH1"/>
    <property type="match status" value="6"/>
</dbReference>
<dbReference type="PROSITE" id="PS00502">
    <property type="entry name" value="POLYGALACTURONASE"/>
    <property type="match status" value="1"/>
</dbReference>
<evidence type="ECO:0000256" key="10">
    <source>
        <dbReference type="PROSITE-ProRule" id="PRU10052"/>
    </source>
</evidence>
<evidence type="ECO:0000256" key="4">
    <source>
        <dbReference type="ARBA" id="ARBA00022737"/>
    </source>
</evidence>
<name>A0A1D2VK30_9ASCO</name>
<evidence type="ECO:0000313" key="14">
    <source>
        <dbReference type="Proteomes" id="UP000095038"/>
    </source>
</evidence>
<dbReference type="PANTHER" id="PTHR31884">
    <property type="entry name" value="POLYGALACTURONASE"/>
    <property type="match status" value="1"/>
</dbReference>
<proteinExistence type="inferred from homology"/>
<evidence type="ECO:0000256" key="11">
    <source>
        <dbReference type="RuleBase" id="RU361169"/>
    </source>
</evidence>
<dbReference type="EMBL" id="KV454478">
    <property type="protein sequence ID" value="ODV61960.1"/>
    <property type="molecule type" value="Genomic_DNA"/>
</dbReference>
<feature type="signal peptide" evidence="12">
    <location>
        <begin position="1"/>
        <end position="19"/>
    </location>
</feature>
<dbReference type="InterPro" id="IPR012334">
    <property type="entry name" value="Pectin_lyas_fold"/>
</dbReference>
<dbReference type="InterPro" id="IPR050434">
    <property type="entry name" value="Glycosyl_hydrlase_28"/>
</dbReference>
<dbReference type="FunFam" id="2.160.20.10:FF:000002">
    <property type="entry name" value="Endopolygalacturonase D"/>
    <property type="match status" value="1"/>
</dbReference>
<keyword evidence="5 11" id="KW-0378">Hydrolase</keyword>
<dbReference type="InterPro" id="IPR011050">
    <property type="entry name" value="Pectin_lyase_fold/virulence"/>
</dbReference>
<evidence type="ECO:0000313" key="13">
    <source>
        <dbReference type="EMBL" id="ODV61960.1"/>
    </source>
</evidence>
<keyword evidence="8" id="KW-0961">Cell wall biogenesis/degradation</keyword>
<organism evidence="13 14">
    <name type="scientific">Ascoidea rubescens DSM 1968</name>
    <dbReference type="NCBI Taxonomy" id="1344418"/>
    <lineage>
        <taxon>Eukaryota</taxon>
        <taxon>Fungi</taxon>
        <taxon>Dikarya</taxon>
        <taxon>Ascomycota</taxon>
        <taxon>Saccharomycotina</taxon>
        <taxon>Saccharomycetes</taxon>
        <taxon>Ascoideaceae</taxon>
        <taxon>Ascoidea</taxon>
    </lineage>
</organism>